<evidence type="ECO:0000313" key="2">
    <source>
        <dbReference type="Proteomes" id="UP001141327"/>
    </source>
</evidence>
<organism evidence="1 2">
    <name type="scientific">Paratrimastix pyriformis</name>
    <dbReference type="NCBI Taxonomy" id="342808"/>
    <lineage>
        <taxon>Eukaryota</taxon>
        <taxon>Metamonada</taxon>
        <taxon>Preaxostyla</taxon>
        <taxon>Paratrimastigidae</taxon>
        <taxon>Paratrimastix</taxon>
    </lineage>
</organism>
<comment type="caution">
    <text evidence="1">The sequence shown here is derived from an EMBL/GenBank/DDBJ whole genome shotgun (WGS) entry which is preliminary data.</text>
</comment>
<sequence length="98" mass="10524">MRPPHPVDQVASAHQFEHSTVGGAINLCAAKACAIDSIHLWCHYFQFGVCQQGRCCIASIDGDPVPARPVASVNPPLLRPNLACVQSHRALSNSLPEK</sequence>
<gene>
    <name evidence="1" type="ORF">PAPYR_11283</name>
</gene>
<name>A0ABQ8U5U5_9EUKA</name>
<reference evidence="1" key="1">
    <citation type="journal article" date="2022" name="bioRxiv">
        <title>Genomics of Preaxostyla Flagellates Illuminates Evolutionary Transitions and the Path Towards Mitochondrial Loss.</title>
        <authorList>
            <person name="Novak L.V.F."/>
            <person name="Treitli S.C."/>
            <person name="Pyrih J."/>
            <person name="Halakuc P."/>
            <person name="Pipaliya S.V."/>
            <person name="Vacek V."/>
            <person name="Brzon O."/>
            <person name="Soukal P."/>
            <person name="Eme L."/>
            <person name="Dacks J.B."/>
            <person name="Karnkowska A."/>
            <person name="Elias M."/>
            <person name="Hampl V."/>
        </authorList>
    </citation>
    <scope>NUCLEOTIDE SEQUENCE</scope>
    <source>
        <strain evidence="1">RCP-MX</strain>
    </source>
</reference>
<protein>
    <submittedName>
        <fullName evidence="1">Uncharacterized protein</fullName>
    </submittedName>
</protein>
<dbReference type="EMBL" id="JAPMOS010000186">
    <property type="protein sequence ID" value="KAJ4454088.1"/>
    <property type="molecule type" value="Genomic_DNA"/>
</dbReference>
<evidence type="ECO:0000313" key="1">
    <source>
        <dbReference type="EMBL" id="KAJ4454088.1"/>
    </source>
</evidence>
<dbReference type="Proteomes" id="UP001141327">
    <property type="component" value="Unassembled WGS sequence"/>
</dbReference>
<keyword evidence="2" id="KW-1185">Reference proteome</keyword>
<proteinExistence type="predicted"/>
<accession>A0ABQ8U5U5</accession>